<evidence type="ECO:0000313" key="6">
    <source>
        <dbReference type="Proteomes" id="UP001243009"/>
    </source>
</evidence>
<feature type="domain" description="Guanylate cyclase" evidence="4">
    <location>
        <begin position="63"/>
        <end position="191"/>
    </location>
</feature>
<evidence type="ECO:0000256" key="3">
    <source>
        <dbReference type="SAM" id="MobiDB-lite"/>
    </source>
</evidence>
<dbReference type="Proteomes" id="UP001243009">
    <property type="component" value="Unassembled WGS sequence"/>
</dbReference>
<gene>
    <name evidence="5" type="ORF">Q7A36_36345</name>
</gene>
<keyword evidence="1" id="KW-0547">Nucleotide-binding</keyword>
<evidence type="ECO:0000259" key="4">
    <source>
        <dbReference type="PROSITE" id="PS50125"/>
    </source>
</evidence>
<dbReference type="Pfam" id="PF13424">
    <property type="entry name" value="TPR_12"/>
    <property type="match status" value="1"/>
</dbReference>
<accession>A0ABT9EC96</accession>
<dbReference type="InterPro" id="IPR011990">
    <property type="entry name" value="TPR-like_helical_dom_sf"/>
</dbReference>
<dbReference type="SUPFAM" id="SSF52540">
    <property type="entry name" value="P-loop containing nucleoside triphosphate hydrolases"/>
    <property type="match status" value="1"/>
</dbReference>
<reference evidence="5 6" key="1">
    <citation type="submission" date="2023-08" db="EMBL/GenBank/DDBJ databases">
        <title>The draft genome sequence of Paracraurococcus sp. LOR1-02.</title>
        <authorList>
            <person name="Kingkaew E."/>
            <person name="Tanasupawat S."/>
        </authorList>
    </citation>
    <scope>NUCLEOTIDE SEQUENCE [LARGE SCALE GENOMIC DNA]</scope>
    <source>
        <strain evidence="5 6">LOR1-02</strain>
    </source>
</reference>
<dbReference type="PANTHER" id="PTHR16305:SF28">
    <property type="entry name" value="GUANYLATE CYCLASE DOMAIN-CONTAINING PROTEIN"/>
    <property type="match status" value="1"/>
</dbReference>
<dbReference type="InterPro" id="IPR041664">
    <property type="entry name" value="AAA_16"/>
</dbReference>
<dbReference type="Gene3D" id="1.25.40.10">
    <property type="entry name" value="Tetratricopeptide repeat domain"/>
    <property type="match status" value="1"/>
</dbReference>
<dbReference type="InterPro" id="IPR001054">
    <property type="entry name" value="A/G_cyclase"/>
</dbReference>
<dbReference type="Gene3D" id="3.30.70.1230">
    <property type="entry name" value="Nucleotide cyclase"/>
    <property type="match status" value="1"/>
</dbReference>
<dbReference type="Gene3D" id="3.40.50.300">
    <property type="entry name" value="P-loop containing nucleotide triphosphate hydrolases"/>
    <property type="match status" value="1"/>
</dbReference>
<proteinExistence type="predicted"/>
<dbReference type="PROSITE" id="PS50125">
    <property type="entry name" value="GUANYLATE_CYCLASE_2"/>
    <property type="match status" value="1"/>
</dbReference>
<dbReference type="SMART" id="SM00044">
    <property type="entry name" value="CYCc"/>
    <property type="match status" value="1"/>
</dbReference>
<evidence type="ECO:0000313" key="5">
    <source>
        <dbReference type="EMBL" id="MDO9713837.1"/>
    </source>
</evidence>
<dbReference type="InterPro" id="IPR027417">
    <property type="entry name" value="P-loop_NTPase"/>
</dbReference>
<keyword evidence="2" id="KW-0067">ATP-binding</keyword>
<dbReference type="Pfam" id="PF13191">
    <property type="entry name" value="AAA_16"/>
    <property type="match status" value="1"/>
</dbReference>
<keyword evidence="6" id="KW-1185">Reference proteome</keyword>
<comment type="caution">
    <text evidence="5">The sequence shown here is derived from an EMBL/GenBank/DDBJ whole genome shotgun (WGS) entry which is preliminary data.</text>
</comment>
<feature type="region of interest" description="Disordered" evidence="3">
    <location>
        <begin position="17"/>
        <end position="51"/>
    </location>
</feature>
<dbReference type="SUPFAM" id="SSF48452">
    <property type="entry name" value="TPR-like"/>
    <property type="match status" value="1"/>
</dbReference>
<organism evidence="5 6">
    <name type="scientific">Paracraurococcus lichenis</name>
    <dbReference type="NCBI Taxonomy" id="3064888"/>
    <lineage>
        <taxon>Bacteria</taxon>
        <taxon>Pseudomonadati</taxon>
        <taxon>Pseudomonadota</taxon>
        <taxon>Alphaproteobacteria</taxon>
        <taxon>Acetobacterales</taxon>
        <taxon>Roseomonadaceae</taxon>
        <taxon>Paracraurococcus</taxon>
    </lineage>
</organism>
<dbReference type="EMBL" id="JAUTWS010000126">
    <property type="protein sequence ID" value="MDO9713837.1"/>
    <property type="molecule type" value="Genomic_DNA"/>
</dbReference>
<dbReference type="SUPFAM" id="SSF55073">
    <property type="entry name" value="Nucleotide cyclase"/>
    <property type="match status" value="1"/>
</dbReference>
<dbReference type="RefSeq" id="WP_305108686.1">
    <property type="nucleotide sequence ID" value="NZ_JAUTWS010000126.1"/>
</dbReference>
<name>A0ABT9EC96_9PROT</name>
<feature type="compositionally biased region" description="Low complexity" evidence="3">
    <location>
        <begin position="41"/>
        <end position="51"/>
    </location>
</feature>
<dbReference type="InterPro" id="IPR029787">
    <property type="entry name" value="Nucleotide_cyclase"/>
</dbReference>
<dbReference type="CDD" id="cd07302">
    <property type="entry name" value="CHD"/>
    <property type="match status" value="1"/>
</dbReference>
<evidence type="ECO:0000256" key="1">
    <source>
        <dbReference type="ARBA" id="ARBA00022741"/>
    </source>
</evidence>
<evidence type="ECO:0000256" key="2">
    <source>
        <dbReference type="ARBA" id="ARBA00022840"/>
    </source>
</evidence>
<sequence>MSRYPKRGYLFAAEVVRDSEPPPTPTSNDIAQTLREGGGAPAPTGGEPPTVVPTEAAERRHLTVLCCDLVDSTALSARLDAEALQDVLTAYRGRVTEAIRSEDGHIANFMGDGVFAYFGWPRAHEDDAERAIRAGLGAAAAVAALGTETEPLAARVGIASGLVVVGELAGAGEVRVSDAVGGTPNLAARLQALAEPGSVVLDATTRQLAGRLFDYADMGEAVLKGFAMPVQAWRALGEGAPAGRFEALRGVAGAAPPLVGREEELSLLLRRWRQAAGSEGRVVLLSGEPGIGKSRLAAVLADSLAAEGAPHQRISWYCSPQHTGSVLHPVTAWLGRVARLARGDSPAQSAAKLEALLAPSGAAPEDLALLADLLGVPVSDRWQSKQEFSPQRRRERALATLLRQMEAFSQREPVLAVVEDAHWADPSTRELLDLLVARVEGMPVLLVVTYRPEFQAHWIGQAHVTTLPLSRLGRRESTALVAHVAGGRALPAALADHVIARADGVPLFVEELTKAVLEGGLTGAGGGTQSDIPATLRASLAARLDHHPRARRAAQFGAVIGRSFPHDLVAGLSGGAPVEVEEGLERLVSAGLVLRRGAVPDAVYTFNHALLHEAAYDSLLKSRRRALHGKVLRLLEERRPEIAEREPETLARHAALAGETITAARHLLRAGLRAMRGYALAEAEAHFSTGLDLLGGKVEDDLQRILQLDLQIALAQTVMGSRGFGDAAAGRAFDRALELSESVDDSERTFSVLHGRFMFHLVGGRPALALAAAERMLEIGGRTDGRHLLFAGQFFAAWPEFHMGRFAAALEHLRAASMVCGPDSPGYVRLGFVSDLRAMLAAYQAWMLLVTGEVEAADLADREAWAAAEGSRATSANAGAFCFSCLYSLLRGDALAAARKIRPTIAFCTEQRYSYWLAAAAGMQALCIAEEGRVAEAVAMLRRALEAYRATGSSVMTAFMLGTLARLLTRLGRTEEALGTVAEALDTAWAADDRWYEAELHRIRGEAFGAVGDRNAAETELRKAVSVAQTQGATLWELRAALHLTPLLVDREARHEAHDLLTKVIGRMPAGSSAPEMREARALLDTLYP</sequence>
<dbReference type="Pfam" id="PF00211">
    <property type="entry name" value="Guanylate_cyc"/>
    <property type="match status" value="1"/>
</dbReference>
<dbReference type="PANTHER" id="PTHR16305">
    <property type="entry name" value="TESTICULAR SOLUBLE ADENYLYL CYCLASE"/>
    <property type="match status" value="1"/>
</dbReference>
<protein>
    <submittedName>
        <fullName evidence="5">AAA family ATPase</fullName>
    </submittedName>
</protein>